<dbReference type="AlphaFoldDB" id="A0A4Z1CFE7"/>
<dbReference type="InterPro" id="IPR003594">
    <property type="entry name" value="HATPase_dom"/>
</dbReference>
<protein>
    <recommendedName>
        <fullName evidence="3">histidine kinase</fullName>
        <ecNumber evidence="3">2.7.13.3</ecNumber>
    </recommendedName>
</protein>
<dbReference type="SMART" id="SM00388">
    <property type="entry name" value="HisKA"/>
    <property type="match status" value="1"/>
</dbReference>
<dbReference type="PANTHER" id="PTHR43047">
    <property type="entry name" value="TWO-COMPONENT HISTIDINE PROTEIN KINASE"/>
    <property type="match status" value="1"/>
</dbReference>
<comment type="catalytic activity">
    <reaction evidence="1">
        <text>ATP + protein L-histidine = ADP + protein N-phospho-L-histidine.</text>
        <dbReference type="EC" id="2.7.13.3"/>
    </reaction>
</comment>
<comment type="caution">
    <text evidence="9">The sequence shown here is derived from an EMBL/GenBank/DDBJ whole genome shotgun (WGS) entry which is preliminary data.</text>
</comment>
<proteinExistence type="predicted"/>
<accession>A0A4Z1CFE7</accession>
<reference evidence="9 10" key="1">
    <citation type="submission" date="2019-04" db="EMBL/GenBank/DDBJ databases">
        <title>Three New Species of Nocardioides, Nocardioides euryhalodurans sp. nov., Nocardioides seonyuensis sp. nov. and Nocardioides eburneoflavus sp. nov. Isolated from Soil.</title>
        <authorList>
            <person name="Roh S.G."/>
            <person name="Lee C."/>
            <person name="Kim M.-K."/>
            <person name="Kim S.B."/>
        </authorList>
    </citation>
    <scope>NUCLEOTIDE SEQUENCE [LARGE SCALE GENOMIC DNA]</scope>
    <source>
        <strain evidence="9 10">MMS17-SY213</strain>
    </source>
</reference>
<dbReference type="InterPro" id="IPR005467">
    <property type="entry name" value="His_kinase_dom"/>
</dbReference>
<dbReference type="PRINTS" id="PR00344">
    <property type="entry name" value="BCTRLSENSOR"/>
</dbReference>
<dbReference type="GO" id="GO:0005886">
    <property type="term" value="C:plasma membrane"/>
    <property type="evidence" value="ECO:0007669"/>
    <property type="project" value="UniProtKB-SubCell"/>
</dbReference>
<dbReference type="CDD" id="cd00082">
    <property type="entry name" value="HisKA"/>
    <property type="match status" value="1"/>
</dbReference>
<keyword evidence="4" id="KW-0597">Phosphoprotein</keyword>
<dbReference type="InterPro" id="IPR036890">
    <property type="entry name" value="HATPase_C_sf"/>
</dbReference>
<dbReference type="InterPro" id="IPR004358">
    <property type="entry name" value="Sig_transdc_His_kin-like_C"/>
</dbReference>
<dbReference type="GO" id="GO:0009927">
    <property type="term" value="F:histidine phosphotransfer kinase activity"/>
    <property type="evidence" value="ECO:0007669"/>
    <property type="project" value="TreeGrafter"/>
</dbReference>
<dbReference type="SUPFAM" id="SSF47384">
    <property type="entry name" value="Homodimeric domain of signal transducing histidine kinase"/>
    <property type="match status" value="1"/>
</dbReference>
<evidence type="ECO:0000313" key="10">
    <source>
        <dbReference type="Proteomes" id="UP000297496"/>
    </source>
</evidence>
<evidence type="ECO:0000256" key="2">
    <source>
        <dbReference type="ARBA" id="ARBA00004236"/>
    </source>
</evidence>
<keyword evidence="10" id="KW-1185">Reference proteome</keyword>
<evidence type="ECO:0000313" key="9">
    <source>
        <dbReference type="EMBL" id="TGN63667.1"/>
    </source>
</evidence>
<name>A0A4Z1CFE7_9ACTN</name>
<evidence type="ECO:0000256" key="1">
    <source>
        <dbReference type="ARBA" id="ARBA00000085"/>
    </source>
</evidence>
<keyword evidence="7" id="KW-0902">Two-component regulatory system</keyword>
<dbReference type="SMART" id="SM00387">
    <property type="entry name" value="HATPase_c"/>
    <property type="match status" value="1"/>
</dbReference>
<dbReference type="Proteomes" id="UP000297496">
    <property type="component" value="Unassembled WGS sequence"/>
</dbReference>
<evidence type="ECO:0000256" key="4">
    <source>
        <dbReference type="ARBA" id="ARBA00022553"/>
    </source>
</evidence>
<dbReference type="Pfam" id="PF00512">
    <property type="entry name" value="HisKA"/>
    <property type="match status" value="1"/>
</dbReference>
<keyword evidence="6 9" id="KW-0418">Kinase</keyword>
<organism evidence="9 10">
    <name type="scientific">Nocardioides eburneiflavus</name>
    <dbReference type="NCBI Taxonomy" id="2518372"/>
    <lineage>
        <taxon>Bacteria</taxon>
        <taxon>Bacillati</taxon>
        <taxon>Actinomycetota</taxon>
        <taxon>Actinomycetes</taxon>
        <taxon>Propionibacteriales</taxon>
        <taxon>Nocardioidaceae</taxon>
        <taxon>Nocardioides</taxon>
    </lineage>
</organism>
<dbReference type="SUPFAM" id="SSF55874">
    <property type="entry name" value="ATPase domain of HSP90 chaperone/DNA topoisomerase II/histidine kinase"/>
    <property type="match status" value="1"/>
</dbReference>
<dbReference type="Pfam" id="PF02518">
    <property type="entry name" value="HATPase_c"/>
    <property type="match status" value="1"/>
</dbReference>
<dbReference type="InterPro" id="IPR003661">
    <property type="entry name" value="HisK_dim/P_dom"/>
</dbReference>
<evidence type="ECO:0000259" key="8">
    <source>
        <dbReference type="PROSITE" id="PS50109"/>
    </source>
</evidence>
<dbReference type="Gene3D" id="3.30.565.10">
    <property type="entry name" value="Histidine kinase-like ATPase, C-terminal domain"/>
    <property type="match status" value="1"/>
</dbReference>
<evidence type="ECO:0000256" key="6">
    <source>
        <dbReference type="ARBA" id="ARBA00022777"/>
    </source>
</evidence>
<feature type="domain" description="Histidine kinase" evidence="8">
    <location>
        <begin position="217"/>
        <end position="440"/>
    </location>
</feature>
<dbReference type="Gene3D" id="1.10.287.130">
    <property type="match status" value="1"/>
</dbReference>
<dbReference type="PROSITE" id="PS50109">
    <property type="entry name" value="HIS_KIN"/>
    <property type="match status" value="1"/>
</dbReference>
<dbReference type="InterPro" id="IPR036097">
    <property type="entry name" value="HisK_dim/P_sf"/>
</dbReference>
<gene>
    <name evidence="9" type="ORF">EXE59_06660</name>
</gene>
<dbReference type="PANTHER" id="PTHR43047:SF72">
    <property type="entry name" value="OSMOSENSING HISTIDINE PROTEIN KINASE SLN1"/>
    <property type="match status" value="1"/>
</dbReference>
<dbReference type="EMBL" id="SRRO01000001">
    <property type="protein sequence ID" value="TGN63667.1"/>
    <property type="molecule type" value="Genomic_DNA"/>
</dbReference>
<evidence type="ECO:0000256" key="7">
    <source>
        <dbReference type="ARBA" id="ARBA00023012"/>
    </source>
</evidence>
<evidence type="ECO:0000256" key="5">
    <source>
        <dbReference type="ARBA" id="ARBA00022679"/>
    </source>
</evidence>
<keyword evidence="5" id="KW-0808">Transferase</keyword>
<dbReference type="EC" id="2.7.13.3" evidence="3"/>
<comment type="subcellular location">
    <subcellularLocation>
        <location evidence="2">Cell membrane</location>
    </subcellularLocation>
</comment>
<sequence length="442" mass="47104">MILHPALQDASATGTTSREATGHAVTILAGDLGVDEAVDLAARHLLSHDRVDVVLSVLTRFQPEDTRGWKGLGARAWIREWTDPGSTLSLLPPPGAGPEAALTMPWLSRLARSGEIVAILDRDLLPDEADQDRSELARSDIHSLVASAYTSGGDMYGSLSAISTRTGPWPDTFVQDFKLLNAAIIARLALEQSRRSLAEAIEAGTEAQTAYQHFFGSVGHELRTPLSAILGYAEVLVDEAGQTPDDPVSAGVLRDGPVMMRACERVLDVVDSLLGAGRTLSSDDERQEVLVADAVADVAHWHRTPAQTAAVEMYIDVDPVATVRAHPSGVRQVLTSLVGNAIAHHHPHGGTVDLSTQRLLGESGQEMVRIIVRDNGPGLTPEQLEHVFEPFVRYAGPEVPGSGLGLSMARTIAERDGGAVRGESTPGVGSSFWVELPVRDPA</sequence>
<dbReference type="GO" id="GO:0000155">
    <property type="term" value="F:phosphorelay sensor kinase activity"/>
    <property type="evidence" value="ECO:0007669"/>
    <property type="project" value="InterPro"/>
</dbReference>
<dbReference type="OrthoDB" id="567977at2"/>
<evidence type="ECO:0000256" key="3">
    <source>
        <dbReference type="ARBA" id="ARBA00012438"/>
    </source>
</evidence>